<dbReference type="Gene3D" id="1.10.10.1050">
    <property type="entry name" value="Dcp2, box A domain"/>
    <property type="match status" value="1"/>
</dbReference>
<dbReference type="Proteomes" id="UP000774326">
    <property type="component" value="Unassembled WGS sequence"/>
</dbReference>
<evidence type="ECO:0000256" key="6">
    <source>
        <dbReference type="ARBA" id="ARBA00022723"/>
    </source>
</evidence>
<keyword evidence="5" id="KW-0507">mRNA processing</keyword>
<keyword evidence="10" id="KW-0464">Manganese</keyword>
<comment type="subcellular location">
    <subcellularLocation>
        <location evidence="2">Cytoplasm</location>
        <location evidence="2">P-body</location>
    </subcellularLocation>
</comment>
<feature type="non-terminal residue" evidence="12">
    <location>
        <position position="370"/>
    </location>
</feature>
<dbReference type="CDD" id="cd03672">
    <property type="entry name" value="NUDIX_Dcp2p_Nudt20"/>
    <property type="match status" value="1"/>
</dbReference>
<dbReference type="InterPro" id="IPR044099">
    <property type="entry name" value="Dcp2_NUDIX"/>
</dbReference>
<dbReference type="PROSITE" id="PS00893">
    <property type="entry name" value="NUDIX_BOX"/>
    <property type="match status" value="1"/>
</dbReference>
<reference evidence="12" key="2">
    <citation type="submission" date="2021-01" db="EMBL/GenBank/DDBJ databases">
        <authorList>
            <person name="Schikora-Tamarit M.A."/>
        </authorList>
    </citation>
    <scope>NUCLEOTIDE SEQUENCE</scope>
    <source>
        <strain evidence="12">CBS2887</strain>
    </source>
</reference>
<evidence type="ECO:0000313" key="13">
    <source>
        <dbReference type="Proteomes" id="UP000774326"/>
    </source>
</evidence>
<dbReference type="GO" id="GO:0030145">
    <property type="term" value="F:manganese ion binding"/>
    <property type="evidence" value="ECO:0007669"/>
    <property type="project" value="InterPro"/>
</dbReference>
<keyword evidence="8" id="KW-0694">RNA-binding</keyword>
<dbReference type="SUPFAM" id="SSF55811">
    <property type="entry name" value="Nudix"/>
    <property type="match status" value="1"/>
</dbReference>
<evidence type="ECO:0000256" key="8">
    <source>
        <dbReference type="ARBA" id="ARBA00022884"/>
    </source>
</evidence>
<feature type="domain" description="Nudix hydrolase" evidence="11">
    <location>
        <begin position="100"/>
        <end position="226"/>
    </location>
</feature>
<evidence type="ECO:0000259" key="11">
    <source>
        <dbReference type="PROSITE" id="PS51462"/>
    </source>
</evidence>
<dbReference type="Pfam" id="PF00293">
    <property type="entry name" value="NUDIX"/>
    <property type="match status" value="1"/>
</dbReference>
<protein>
    <recommendedName>
        <fullName evidence="11">Nudix hydrolase domain-containing protein</fullName>
    </recommendedName>
</protein>
<dbReference type="InterPro" id="IPR000086">
    <property type="entry name" value="NUDIX_hydrolase_dom"/>
</dbReference>
<evidence type="ECO:0000256" key="2">
    <source>
        <dbReference type="ARBA" id="ARBA00004201"/>
    </source>
</evidence>
<accession>A0A9P8Q9R2</accession>
<dbReference type="GO" id="GO:0006397">
    <property type="term" value="P:mRNA processing"/>
    <property type="evidence" value="ECO:0007669"/>
    <property type="project" value="UniProtKB-KW"/>
</dbReference>
<dbReference type="PANTHER" id="PTHR23114:SF17">
    <property type="entry name" value="M7GPPPN-MRNA HYDROLASE"/>
    <property type="match status" value="1"/>
</dbReference>
<evidence type="ECO:0000256" key="1">
    <source>
        <dbReference type="ARBA" id="ARBA00001936"/>
    </source>
</evidence>
<keyword evidence="6" id="KW-0479">Metal-binding</keyword>
<dbReference type="GO" id="GO:0140933">
    <property type="term" value="F:5'-(N(7)-methylguanosine 5'-triphospho)-[mRNA] hydrolase activity"/>
    <property type="evidence" value="ECO:0007669"/>
    <property type="project" value="InterPro"/>
</dbReference>
<evidence type="ECO:0000256" key="9">
    <source>
        <dbReference type="ARBA" id="ARBA00023161"/>
    </source>
</evidence>
<dbReference type="SUPFAM" id="SSF140586">
    <property type="entry name" value="Dcp2 domain-like"/>
    <property type="match status" value="1"/>
</dbReference>
<evidence type="ECO:0000313" key="12">
    <source>
        <dbReference type="EMBL" id="KAH3686623.1"/>
    </source>
</evidence>
<dbReference type="GO" id="GO:0003723">
    <property type="term" value="F:RNA binding"/>
    <property type="evidence" value="ECO:0007669"/>
    <property type="project" value="UniProtKB-KW"/>
</dbReference>
<keyword evidence="13" id="KW-1185">Reference proteome</keyword>
<comment type="cofactor">
    <cofactor evidence="1">
        <name>Mn(2+)</name>
        <dbReference type="ChEBI" id="CHEBI:29035"/>
    </cofactor>
</comment>
<keyword evidence="4" id="KW-0963">Cytoplasm</keyword>
<gene>
    <name evidence="12" type="ORF">WICPIJ_002422</name>
</gene>
<evidence type="ECO:0000256" key="5">
    <source>
        <dbReference type="ARBA" id="ARBA00022664"/>
    </source>
</evidence>
<dbReference type="InterPro" id="IPR015797">
    <property type="entry name" value="NUDIX_hydrolase-like_dom_sf"/>
</dbReference>
<evidence type="ECO:0000256" key="4">
    <source>
        <dbReference type="ARBA" id="ARBA00022490"/>
    </source>
</evidence>
<organism evidence="12 13">
    <name type="scientific">Wickerhamomyces pijperi</name>
    <name type="common">Yeast</name>
    <name type="synonym">Pichia pijperi</name>
    <dbReference type="NCBI Taxonomy" id="599730"/>
    <lineage>
        <taxon>Eukaryota</taxon>
        <taxon>Fungi</taxon>
        <taxon>Dikarya</taxon>
        <taxon>Ascomycota</taxon>
        <taxon>Saccharomycotina</taxon>
        <taxon>Saccharomycetes</taxon>
        <taxon>Phaffomycetales</taxon>
        <taxon>Wickerhamomycetaceae</taxon>
        <taxon>Wickerhamomyces</taxon>
    </lineage>
</organism>
<reference evidence="12" key="1">
    <citation type="journal article" date="2021" name="Open Biol.">
        <title>Shared evolutionary footprints suggest mitochondrial oxidative damage underlies multiple complex I losses in fungi.</title>
        <authorList>
            <person name="Schikora-Tamarit M.A."/>
            <person name="Marcet-Houben M."/>
            <person name="Nosek J."/>
            <person name="Gabaldon T."/>
        </authorList>
    </citation>
    <scope>NUCLEOTIDE SEQUENCE</scope>
    <source>
        <strain evidence="12">CBS2887</strain>
    </source>
</reference>
<dbReference type="FunFam" id="3.90.79.10:FF:000045">
    <property type="entry name" value="mRNA-decapping enzyme 2"/>
    <property type="match status" value="1"/>
</dbReference>
<sequence>MFIPLQDGFANESTDRAVEDIIVRFIINAPAEDFADTSRLLFLCEEAQWFYQDYISEAYPYAQPLGFKSFFKKVVEICPVIWKFKESPDEAIKNFNQYKQTIPVRGAALFNASMDRILLVQGMESPSWSFPRGKIAKDEEDVKCAVREVQEEINYDITPHISHKQFIERNIRGKNYKIYLCKDIPEDYPFRPTVRCEINEIKWLDFKSVVNKIKNSSNQDNRFFLVQAFIRPIQDWIKRNRGEFNESKLKQQVELHLKHTLGLSAPSGGAGKLTVADPGREILDLLKKSAEVKKDEKDTEFLKQLVNKSSAPNSAATPLMPTSAPLSASQYYPNPHMPPGPAPAPAPLPFGFPPMNGFIPPQMPPHLQQL</sequence>
<evidence type="ECO:0000256" key="7">
    <source>
        <dbReference type="ARBA" id="ARBA00022801"/>
    </source>
</evidence>
<dbReference type="SMART" id="SM01125">
    <property type="entry name" value="DCP2"/>
    <property type="match status" value="1"/>
</dbReference>
<comment type="caution">
    <text evidence="12">The sequence shown here is derived from an EMBL/GenBank/DDBJ whole genome shotgun (WGS) entry which is preliminary data.</text>
</comment>
<dbReference type="InterPro" id="IPR036189">
    <property type="entry name" value="DCP2_BoxA_sf"/>
</dbReference>
<evidence type="ECO:0000256" key="3">
    <source>
        <dbReference type="ARBA" id="ARBA00005279"/>
    </source>
</evidence>
<dbReference type="InterPro" id="IPR020084">
    <property type="entry name" value="NUDIX_hydrolase_CS"/>
</dbReference>
<keyword evidence="7" id="KW-0378">Hydrolase</keyword>
<dbReference type="Gene3D" id="3.90.79.10">
    <property type="entry name" value="Nucleoside Triphosphate Pyrophosphohydrolase"/>
    <property type="match status" value="1"/>
</dbReference>
<name>A0A9P8Q9R2_WICPI</name>
<dbReference type="GO" id="GO:0000184">
    <property type="term" value="P:nuclear-transcribed mRNA catabolic process, nonsense-mediated decay"/>
    <property type="evidence" value="ECO:0007669"/>
    <property type="project" value="UniProtKB-KW"/>
</dbReference>
<dbReference type="OrthoDB" id="18996at2759"/>
<evidence type="ECO:0000256" key="10">
    <source>
        <dbReference type="ARBA" id="ARBA00023211"/>
    </source>
</evidence>
<dbReference type="Pfam" id="PF05026">
    <property type="entry name" value="DCP2"/>
    <property type="match status" value="1"/>
</dbReference>
<dbReference type="GO" id="GO:0000290">
    <property type="term" value="P:deadenylation-dependent decapping of nuclear-transcribed mRNA"/>
    <property type="evidence" value="ECO:0007669"/>
    <property type="project" value="InterPro"/>
</dbReference>
<dbReference type="GO" id="GO:0000932">
    <property type="term" value="C:P-body"/>
    <property type="evidence" value="ECO:0007669"/>
    <property type="project" value="UniProtKB-SubCell"/>
</dbReference>
<dbReference type="AlphaFoldDB" id="A0A9P8Q9R2"/>
<dbReference type="InterPro" id="IPR007722">
    <property type="entry name" value="DCP2_BoxA"/>
</dbReference>
<comment type="similarity">
    <text evidence="3">Belongs to the Nudix hydrolase family. DCP2 subfamily.</text>
</comment>
<keyword evidence="9" id="KW-0866">Nonsense-mediated mRNA decay</keyword>
<dbReference type="EMBL" id="JAEUBG010001292">
    <property type="protein sequence ID" value="KAH3686623.1"/>
    <property type="molecule type" value="Genomic_DNA"/>
</dbReference>
<dbReference type="PROSITE" id="PS51462">
    <property type="entry name" value="NUDIX"/>
    <property type="match status" value="1"/>
</dbReference>
<dbReference type="PANTHER" id="PTHR23114">
    <property type="entry name" value="M7GPPPN-MRNA HYDROLASE"/>
    <property type="match status" value="1"/>
</dbReference>
<proteinExistence type="inferred from homology"/>